<evidence type="ECO:0000313" key="2">
    <source>
        <dbReference type="Proteomes" id="UP000678499"/>
    </source>
</evidence>
<dbReference type="EMBL" id="CAJPEX010006386">
    <property type="protein sequence ID" value="CAG0924057.1"/>
    <property type="molecule type" value="Genomic_DNA"/>
</dbReference>
<sequence>MSVVGEVNPKYPWGGVDCGFPGYSASCFPKAPAAVSLRGSMRDSAWFCSSDPEDASYQFDSTELEELKAEVKAVVMNNWDPTPRQVIDLLNGGKLGKYDWNLVAHARNMILAEICLATESWHSFYKRLSCLCPTSAVVELIERDLDPDVKYYSDIADMVKPSVLREHIRQMDIELGQLNESYVGSIKTNILNNDDAKERGITGEYKSLEQRQQKLLQKLHKQAEITALIDHQLFRAQEVHVCEQTAFHRTISTALRTRKIEEQGRKVLGDFGKRALEIGCVISDVLENTRDLLALLTGEQETPAERKIALEKREVEEETTKECGICSPLPVPHRTTPMKLRSPFGEDEEAFCEENDEEVEEEAGKYRFGSRLRCPRQRGGGCDDEHFIRRQIAKLRAVPDEKPIERCEPVTEYSKAACFEDLFWSVTAAILSPFRYFLFHDHCSDEMPEEDTHKPLPKDDCGLLKQCTIHLGRGESETKEKKAMDLVIGKDTPVLVCFRNIFQMTFGPIFDYITEKFESFVDLSVEETQESSQDPCKKPCPQHLKGLHACPETKKFVNKSSNCSIMRFAEIVQKSLVNFAEINETCTTGATHPLVQELLRTGSPAGDHPPKT</sequence>
<proteinExistence type="predicted"/>
<protein>
    <submittedName>
        <fullName evidence="1">Uncharacterized protein</fullName>
    </submittedName>
</protein>
<name>A0A7R9GIQ1_9CRUS</name>
<reference evidence="1" key="1">
    <citation type="submission" date="2020-11" db="EMBL/GenBank/DDBJ databases">
        <authorList>
            <person name="Tran Van P."/>
        </authorList>
    </citation>
    <scope>NUCLEOTIDE SEQUENCE</scope>
</reference>
<dbReference type="Proteomes" id="UP000678499">
    <property type="component" value="Unassembled WGS sequence"/>
</dbReference>
<evidence type="ECO:0000313" key="1">
    <source>
        <dbReference type="EMBL" id="CAD7283905.1"/>
    </source>
</evidence>
<organism evidence="1">
    <name type="scientific">Notodromas monacha</name>
    <dbReference type="NCBI Taxonomy" id="399045"/>
    <lineage>
        <taxon>Eukaryota</taxon>
        <taxon>Metazoa</taxon>
        <taxon>Ecdysozoa</taxon>
        <taxon>Arthropoda</taxon>
        <taxon>Crustacea</taxon>
        <taxon>Oligostraca</taxon>
        <taxon>Ostracoda</taxon>
        <taxon>Podocopa</taxon>
        <taxon>Podocopida</taxon>
        <taxon>Cypridocopina</taxon>
        <taxon>Cypridoidea</taxon>
        <taxon>Cyprididae</taxon>
        <taxon>Notodromas</taxon>
    </lineage>
</organism>
<accession>A0A7R9GIQ1</accession>
<dbReference type="AlphaFoldDB" id="A0A7R9GIQ1"/>
<keyword evidence="2" id="KW-1185">Reference proteome</keyword>
<gene>
    <name evidence="1" type="ORF">NMOB1V02_LOCUS11513</name>
</gene>
<dbReference type="EMBL" id="OA888423">
    <property type="protein sequence ID" value="CAD7283905.1"/>
    <property type="molecule type" value="Genomic_DNA"/>
</dbReference>